<sequence length="59" mass="7039">MGIDGPNDRRNARLLAELIVRCRKPPRLHRIRIRSHRSCVGVTGRVTRRKRTRRRLLRS</sequence>
<reference evidence="1" key="1">
    <citation type="submission" date="2018-02" db="EMBL/GenBank/DDBJ databases">
        <title>Rhizophora mucronata_Transcriptome.</title>
        <authorList>
            <person name="Meera S.P."/>
            <person name="Sreeshan A."/>
            <person name="Augustine A."/>
        </authorList>
    </citation>
    <scope>NUCLEOTIDE SEQUENCE</scope>
    <source>
        <tissue evidence="1">Leaf</tissue>
    </source>
</reference>
<protein>
    <submittedName>
        <fullName evidence="1">Uncharacterized protein</fullName>
    </submittedName>
</protein>
<organism evidence="1">
    <name type="scientific">Rhizophora mucronata</name>
    <name type="common">Asiatic mangrove</name>
    <dbReference type="NCBI Taxonomy" id="61149"/>
    <lineage>
        <taxon>Eukaryota</taxon>
        <taxon>Viridiplantae</taxon>
        <taxon>Streptophyta</taxon>
        <taxon>Embryophyta</taxon>
        <taxon>Tracheophyta</taxon>
        <taxon>Spermatophyta</taxon>
        <taxon>Magnoliopsida</taxon>
        <taxon>eudicotyledons</taxon>
        <taxon>Gunneridae</taxon>
        <taxon>Pentapetalae</taxon>
        <taxon>rosids</taxon>
        <taxon>fabids</taxon>
        <taxon>Malpighiales</taxon>
        <taxon>Rhizophoraceae</taxon>
        <taxon>Rhizophora</taxon>
    </lineage>
</organism>
<accession>A0A2P2J5E3</accession>
<dbReference type="AlphaFoldDB" id="A0A2P2J5E3"/>
<evidence type="ECO:0000313" key="1">
    <source>
        <dbReference type="EMBL" id="MBW88701.1"/>
    </source>
</evidence>
<dbReference type="EMBL" id="GGEC01008218">
    <property type="protein sequence ID" value="MBW88701.1"/>
    <property type="molecule type" value="Transcribed_RNA"/>
</dbReference>
<name>A0A2P2J5E3_RHIMU</name>
<proteinExistence type="predicted"/>